<name>A0ABQ7QZ32_PLUXY</name>
<feature type="signal peptide" evidence="3">
    <location>
        <begin position="1"/>
        <end position="18"/>
    </location>
</feature>
<dbReference type="EMBL" id="JAHIBW010000005">
    <property type="protein sequence ID" value="KAG7310310.1"/>
    <property type="molecule type" value="Genomic_DNA"/>
</dbReference>
<organism evidence="4 5">
    <name type="scientific">Plutella xylostella</name>
    <name type="common">Diamondback moth</name>
    <name type="synonym">Plutella maculipennis</name>
    <dbReference type="NCBI Taxonomy" id="51655"/>
    <lineage>
        <taxon>Eukaryota</taxon>
        <taxon>Metazoa</taxon>
        <taxon>Ecdysozoa</taxon>
        <taxon>Arthropoda</taxon>
        <taxon>Hexapoda</taxon>
        <taxon>Insecta</taxon>
        <taxon>Pterygota</taxon>
        <taxon>Neoptera</taxon>
        <taxon>Endopterygota</taxon>
        <taxon>Lepidoptera</taxon>
        <taxon>Glossata</taxon>
        <taxon>Ditrysia</taxon>
        <taxon>Yponomeutoidea</taxon>
        <taxon>Plutellidae</taxon>
        <taxon>Plutella</taxon>
    </lineage>
</organism>
<keyword evidence="5" id="KW-1185">Reference proteome</keyword>
<feature type="compositionally biased region" description="Low complexity" evidence="1">
    <location>
        <begin position="103"/>
        <end position="112"/>
    </location>
</feature>
<evidence type="ECO:0000256" key="2">
    <source>
        <dbReference type="SAM" id="Phobius"/>
    </source>
</evidence>
<keyword evidence="3" id="KW-0732">Signal</keyword>
<evidence type="ECO:0000313" key="5">
    <source>
        <dbReference type="Proteomes" id="UP000823941"/>
    </source>
</evidence>
<comment type="caution">
    <text evidence="4">The sequence shown here is derived from an EMBL/GenBank/DDBJ whole genome shotgun (WGS) entry which is preliminary data.</text>
</comment>
<sequence>MSFRVVVVLLSLVVCVCCSDNSTEDVLQEEARAGNSTRKRKTKIKMWVVFAVFVMVKLAIAKAASLLFLWGFFQKFCYLVGLIIRYFMLGSTEPPPRAAVTEAPPSTTTSSTPAPPPPPALPDYNTISYSYGPPEHAFSDTAAAKPPDTSYGVPYDNWPYSRRSLKTR</sequence>
<feature type="region of interest" description="Disordered" evidence="1">
    <location>
        <begin position="95"/>
        <end position="168"/>
    </location>
</feature>
<dbReference type="Proteomes" id="UP000823941">
    <property type="component" value="Chromosome 5"/>
</dbReference>
<gene>
    <name evidence="4" type="ORF">JYU34_003068</name>
</gene>
<keyword evidence="2" id="KW-0812">Transmembrane</keyword>
<evidence type="ECO:0000256" key="1">
    <source>
        <dbReference type="SAM" id="MobiDB-lite"/>
    </source>
</evidence>
<accession>A0ABQ7QZ32</accession>
<evidence type="ECO:0000256" key="3">
    <source>
        <dbReference type="SAM" id="SignalP"/>
    </source>
</evidence>
<proteinExistence type="predicted"/>
<evidence type="ECO:0000313" key="4">
    <source>
        <dbReference type="EMBL" id="KAG7310310.1"/>
    </source>
</evidence>
<protein>
    <submittedName>
        <fullName evidence="4">Uncharacterized protein</fullName>
    </submittedName>
</protein>
<feature type="transmembrane region" description="Helical" evidence="2">
    <location>
        <begin position="43"/>
        <end position="60"/>
    </location>
</feature>
<keyword evidence="2" id="KW-1133">Transmembrane helix</keyword>
<feature type="chain" id="PRO_5045163695" evidence="3">
    <location>
        <begin position="19"/>
        <end position="168"/>
    </location>
</feature>
<keyword evidence="2" id="KW-0472">Membrane</keyword>
<reference evidence="4 5" key="1">
    <citation type="submission" date="2021-06" db="EMBL/GenBank/DDBJ databases">
        <title>A haploid diamondback moth (Plutella xylostella L.) genome assembly resolves 31 chromosomes and identifies a diamide resistance mutation.</title>
        <authorList>
            <person name="Ward C.M."/>
            <person name="Perry K.D."/>
            <person name="Baker G."/>
            <person name="Powis K."/>
            <person name="Heckel D.G."/>
            <person name="Baxter S.W."/>
        </authorList>
    </citation>
    <scope>NUCLEOTIDE SEQUENCE [LARGE SCALE GENOMIC DNA]</scope>
    <source>
        <strain evidence="4 5">LV</strain>
        <tissue evidence="4">Single pupa</tissue>
    </source>
</reference>